<keyword evidence="1" id="KW-0472">Membrane</keyword>
<protein>
    <submittedName>
        <fullName evidence="2">Uncharacterized protein</fullName>
    </submittedName>
</protein>
<name>H9UJF4_SPIAZ</name>
<proteinExistence type="predicted"/>
<reference evidence="3" key="1">
    <citation type="journal article" date="2013" name="Stand. Genomic Sci.">
        <title>Complete genome sequence of the halophilic bacterium Spirochaeta africana type strain (Z-7692(T)) from the alkaline Lake Magadi in the East African Rift.</title>
        <authorList>
            <person name="Liolos K."/>
            <person name="Abt B."/>
            <person name="Scheuner C."/>
            <person name="Teshima H."/>
            <person name="Held B."/>
            <person name="Lapidus A."/>
            <person name="Nolan M."/>
            <person name="Lucas S."/>
            <person name="Deshpande S."/>
            <person name="Cheng J.F."/>
            <person name="Tapia R."/>
            <person name="Goodwin L.A."/>
            <person name="Pitluck S."/>
            <person name="Pagani I."/>
            <person name="Ivanova N."/>
            <person name="Mavromatis K."/>
            <person name="Mikhailova N."/>
            <person name="Huntemann M."/>
            <person name="Pati A."/>
            <person name="Chen A."/>
            <person name="Palaniappan K."/>
            <person name="Land M."/>
            <person name="Rohde M."/>
            <person name="Tindall B.J."/>
            <person name="Detter J.C."/>
            <person name="Goker M."/>
            <person name="Bristow J."/>
            <person name="Eisen J.A."/>
            <person name="Markowitz V."/>
            <person name="Hugenholtz P."/>
            <person name="Woyke T."/>
            <person name="Klenk H.P."/>
            <person name="Kyrpides N.C."/>
        </authorList>
    </citation>
    <scope>NUCLEOTIDE SEQUENCE</scope>
    <source>
        <strain evidence="3">ATCC 700263 / DSM 8902 / Z-7692</strain>
    </source>
</reference>
<sequence>MITRKSKSLGYPESRRRLLNRTAIAALVWVLLVVHITILALLLVTL</sequence>
<keyword evidence="1" id="KW-1133">Transmembrane helix</keyword>
<dbReference type="HOGENOM" id="CLU_3189172_0_0_12"/>
<dbReference type="Proteomes" id="UP000007383">
    <property type="component" value="Chromosome"/>
</dbReference>
<accession>H9UJF4</accession>
<evidence type="ECO:0000313" key="2">
    <source>
        <dbReference type="EMBL" id="AFG37647.1"/>
    </source>
</evidence>
<dbReference type="EMBL" id="CP003282">
    <property type="protein sequence ID" value="AFG37647.1"/>
    <property type="molecule type" value="Genomic_DNA"/>
</dbReference>
<evidence type="ECO:0000313" key="3">
    <source>
        <dbReference type="Proteomes" id="UP000007383"/>
    </source>
</evidence>
<gene>
    <name evidence="2" type="ordered locus">Spiaf_1588</name>
</gene>
<dbReference type="PATRIC" id="fig|889378.3.peg.1577"/>
<dbReference type="RefSeq" id="WP_014455630.1">
    <property type="nucleotide sequence ID" value="NC_017098.1"/>
</dbReference>
<keyword evidence="3" id="KW-1185">Reference proteome</keyword>
<feature type="transmembrane region" description="Helical" evidence="1">
    <location>
        <begin position="21"/>
        <end position="44"/>
    </location>
</feature>
<organism evidence="2 3">
    <name type="scientific">Spirochaeta africana (strain ATCC 700263 / DSM 8902 / Z-7692)</name>
    <dbReference type="NCBI Taxonomy" id="889378"/>
    <lineage>
        <taxon>Bacteria</taxon>
        <taxon>Pseudomonadati</taxon>
        <taxon>Spirochaetota</taxon>
        <taxon>Spirochaetia</taxon>
        <taxon>Spirochaetales</taxon>
        <taxon>Spirochaetaceae</taxon>
        <taxon>Spirochaeta</taxon>
    </lineage>
</organism>
<dbReference type="AlphaFoldDB" id="H9UJF4"/>
<evidence type="ECO:0000256" key="1">
    <source>
        <dbReference type="SAM" id="Phobius"/>
    </source>
</evidence>
<dbReference type="KEGG" id="sfc:Spiaf_1588"/>
<dbReference type="STRING" id="889378.Spiaf_1588"/>
<keyword evidence="1" id="KW-0812">Transmembrane</keyword>